<proteinExistence type="predicted"/>
<evidence type="ECO:0000313" key="1">
    <source>
        <dbReference type="EMBL" id="DAD55760.1"/>
    </source>
</evidence>
<sequence>MTNQTYNYVLIAHDGENFFPVYSSNHRTVVENIMWAVCIQEDGFNKIDNNKLRDFLILNRIKPVDQLENKENPESPDWDWRISPSHLLKKLEGNRWGWNMYLLTVPALNF</sequence>
<protein>
    <submittedName>
        <fullName evidence="1">Uncharacterized protein</fullName>
    </submittedName>
</protein>
<dbReference type="EMBL" id="BK029940">
    <property type="protein sequence ID" value="DAD55760.1"/>
    <property type="molecule type" value="Genomic_DNA"/>
</dbReference>
<reference evidence="1" key="1">
    <citation type="journal article" date="2021" name="Proc. Natl. Acad. Sci. U.S.A.">
        <title>A Catalog of Tens of Thousands of Viruses from Human Metagenomes Reveals Hidden Associations with Chronic Diseases.</title>
        <authorList>
            <person name="Tisza M.J."/>
            <person name="Buck C.B."/>
        </authorList>
    </citation>
    <scope>NUCLEOTIDE SEQUENCE</scope>
    <source>
        <strain evidence="1">CtOZu12</strain>
    </source>
</reference>
<accession>A0A8D9PEF3</accession>
<name>A0A8D9PEF3_9VIRU</name>
<organism evidence="1">
    <name type="scientific">Bacteriophage sp</name>
    <dbReference type="NCBI Taxonomy" id="38018"/>
    <lineage>
        <taxon>Viruses</taxon>
    </lineage>
</organism>